<organism evidence="2 3">
    <name type="scientific">Symbiodinium necroappetens</name>
    <dbReference type="NCBI Taxonomy" id="1628268"/>
    <lineage>
        <taxon>Eukaryota</taxon>
        <taxon>Sar</taxon>
        <taxon>Alveolata</taxon>
        <taxon>Dinophyceae</taxon>
        <taxon>Suessiales</taxon>
        <taxon>Symbiodiniaceae</taxon>
        <taxon>Symbiodinium</taxon>
    </lineage>
</organism>
<name>A0A812MQ99_9DINO</name>
<dbReference type="Pfam" id="PF04707">
    <property type="entry name" value="PRELI"/>
    <property type="match status" value="1"/>
</dbReference>
<sequence>MDIRRLFYCMYRTPKFAEKRLGSRATVVCVEEAHWDLGRRRLTVHGRNQTGQSLLRIDEVCCYTEVEPGRTLYTQSATVRYRKGLLSGLLMPMVCEILAGVCQRNAQKGLAAMVA</sequence>
<proteinExistence type="predicted"/>
<dbReference type="PROSITE" id="PS50904">
    <property type="entry name" value="PRELI_MSF1"/>
    <property type="match status" value="1"/>
</dbReference>
<dbReference type="Proteomes" id="UP000601435">
    <property type="component" value="Unassembled WGS sequence"/>
</dbReference>
<evidence type="ECO:0000313" key="2">
    <source>
        <dbReference type="EMBL" id="CAE7269461.1"/>
    </source>
</evidence>
<evidence type="ECO:0000259" key="1">
    <source>
        <dbReference type="PROSITE" id="PS50904"/>
    </source>
</evidence>
<keyword evidence="3" id="KW-1185">Reference proteome</keyword>
<protein>
    <recommendedName>
        <fullName evidence="1">PRELI/MSF1 domain-containing protein</fullName>
    </recommendedName>
</protein>
<feature type="non-terminal residue" evidence="2">
    <location>
        <position position="115"/>
    </location>
</feature>
<gene>
    <name evidence="2" type="ORF">SNEC2469_LOCUS6424</name>
</gene>
<reference evidence="2" key="1">
    <citation type="submission" date="2021-02" db="EMBL/GenBank/DDBJ databases">
        <authorList>
            <person name="Dougan E. K."/>
            <person name="Rhodes N."/>
            <person name="Thang M."/>
            <person name="Chan C."/>
        </authorList>
    </citation>
    <scope>NUCLEOTIDE SEQUENCE</scope>
</reference>
<accession>A0A812MQ99</accession>
<feature type="domain" description="PRELI/MSF1" evidence="1">
    <location>
        <begin position="1"/>
        <end position="115"/>
    </location>
</feature>
<dbReference type="InterPro" id="IPR006797">
    <property type="entry name" value="PRELI/MSF1_dom"/>
</dbReference>
<dbReference type="AlphaFoldDB" id="A0A812MQ99"/>
<comment type="caution">
    <text evidence="2">The sequence shown here is derived from an EMBL/GenBank/DDBJ whole genome shotgun (WGS) entry which is preliminary data.</text>
</comment>
<evidence type="ECO:0000313" key="3">
    <source>
        <dbReference type="Proteomes" id="UP000601435"/>
    </source>
</evidence>
<dbReference type="EMBL" id="CAJNJA010011273">
    <property type="protein sequence ID" value="CAE7269461.1"/>
    <property type="molecule type" value="Genomic_DNA"/>
</dbReference>